<feature type="region of interest" description="Disordered" evidence="1">
    <location>
        <begin position="37"/>
        <end position="80"/>
    </location>
</feature>
<dbReference type="Proteomes" id="UP000006038">
    <property type="component" value="Chromosome 12"/>
</dbReference>
<keyword evidence="3" id="KW-1185">Reference proteome</keyword>
<feature type="compositionally biased region" description="Basic and acidic residues" evidence="1">
    <location>
        <begin position="50"/>
        <end position="68"/>
    </location>
</feature>
<reference evidence="2" key="2">
    <citation type="submission" date="2013-04" db="UniProtKB">
        <authorList>
            <consortium name="EnsemblPlants"/>
        </authorList>
    </citation>
    <scope>IDENTIFICATION</scope>
</reference>
<proteinExistence type="predicted"/>
<dbReference type="HOGENOM" id="CLU_2593608_0_0_1"/>
<dbReference type="AlphaFoldDB" id="J3ND56"/>
<protein>
    <submittedName>
        <fullName evidence="2">Uncharacterized protein</fullName>
    </submittedName>
</protein>
<reference evidence="2" key="1">
    <citation type="journal article" date="2013" name="Nat. Commun.">
        <title>Whole-genome sequencing of Oryza brachyantha reveals mechanisms underlying Oryza genome evolution.</title>
        <authorList>
            <person name="Chen J."/>
            <person name="Huang Q."/>
            <person name="Gao D."/>
            <person name="Wang J."/>
            <person name="Lang Y."/>
            <person name="Liu T."/>
            <person name="Li B."/>
            <person name="Bai Z."/>
            <person name="Luis Goicoechea J."/>
            <person name="Liang C."/>
            <person name="Chen C."/>
            <person name="Zhang W."/>
            <person name="Sun S."/>
            <person name="Liao Y."/>
            <person name="Zhang X."/>
            <person name="Yang L."/>
            <person name="Song C."/>
            <person name="Wang M."/>
            <person name="Shi J."/>
            <person name="Liu G."/>
            <person name="Liu J."/>
            <person name="Zhou H."/>
            <person name="Zhou W."/>
            <person name="Yu Q."/>
            <person name="An N."/>
            <person name="Chen Y."/>
            <person name="Cai Q."/>
            <person name="Wang B."/>
            <person name="Liu B."/>
            <person name="Min J."/>
            <person name="Huang Y."/>
            <person name="Wu H."/>
            <person name="Li Z."/>
            <person name="Zhang Y."/>
            <person name="Yin Y."/>
            <person name="Song W."/>
            <person name="Jiang J."/>
            <person name="Jackson S.A."/>
            <person name="Wing R.A."/>
            <person name="Wang J."/>
            <person name="Chen M."/>
        </authorList>
    </citation>
    <scope>NUCLEOTIDE SEQUENCE [LARGE SCALE GENOMIC DNA]</scope>
    <source>
        <strain evidence="2">cv. IRGC 101232</strain>
    </source>
</reference>
<sequence length="80" mass="8857">MVGREGVGDDGRVLGRRDGRARVGELDPDLARGIRRRRSGTRAAAMATAREGRGGDWRARMGPREVRRARMGPRKMTKQG</sequence>
<evidence type="ECO:0000313" key="3">
    <source>
        <dbReference type="Proteomes" id="UP000006038"/>
    </source>
</evidence>
<dbReference type="Gramene" id="OB12G19140.1">
    <property type="protein sequence ID" value="OB12G19140.1"/>
    <property type="gene ID" value="OB12G19140"/>
</dbReference>
<feature type="compositionally biased region" description="Basic residues" evidence="1">
    <location>
        <begin position="69"/>
        <end position="80"/>
    </location>
</feature>
<name>J3ND56_ORYBR</name>
<organism evidence="2">
    <name type="scientific">Oryza brachyantha</name>
    <name type="common">malo sina</name>
    <dbReference type="NCBI Taxonomy" id="4533"/>
    <lineage>
        <taxon>Eukaryota</taxon>
        <taxon>Viridiplantae</taxon>
        <taxon>Streptophyta</taxon>
        <taxon>Embryophyta</taxon>
        <taxon>Tracheophyta</taxon>
        <taxon>Spermatophyta</taxon>
        <taxon>Magnoliopsida</taxon>
        <taxon>Liliopsida</taxon>
        <taxon>Poales</taxon>
        <taxon>Poaceae</taxon>
        <taxon>BOP clade</taxon>
        <taxon>Oryzoideae</taxon>
        <taxon>Oryzeae</taxon>
        <taxon>Oryzinae</taxon>
        <taxon>Oryza</taxon>
    </lineage>
</organism>
<dbReference type="EnsemblPlants" id="OB12G19140.1">
    <property type="protein sequence ID" value="OB12G19140.1"/>
    <property type="gene ID" value="OB12G19140"/>
</dbReference>
<accession>J3ND56</accession>
<evidence type="ECO:0000256" key="1">
    <source>
        <dbReference type="SAM" id="MobiDB-lite"/>
    </source>
</evidence>
<evidence type="ECO:0000313" key="2">
    <source>
        <dbReference type="EnsemblPlants" id="OB12G19140.1"/>
    </source>
</evidence>